<reference evidence="2" key="1">
    <citation type="submission" date="2021-12" db="EMBL/GenBank/DDBJ databases">
        <authorList>
            <person name="Veyrier F.J."/>
        </authorList>
    </citation>
    <scope>NUCLEOTIDE SEQUENCE</scope>
    <source>
        <strain evidence="2">1258/02</strain>
    </source>
</reference>
<dbReference type="Pfam" id="PF13723">
    <property type="entry name" value="Ketoacyl-synt_2"/>
    <property type="match status" value="1"/>
</dbReference>
<protein>
    <submittedName>
        <fullName evidence="2">Beta-ketoacyl synthase chain length factor</fullName>
    </submittedName>
</protein>
<dbReference type="EMBL" id="CP091507">
    <property type="protein sequence ID" value="UOO80333.1"/>
    <property type="molecule type" value="Genomic_DNA"/>
</dbReference>
<feature type="domain" description="Beta-ketoacyl synthase-like N-terminal" evidence="1">
    <location>
        <begin position="27"/>
        <end position="243"/>
    </location>
</feature>
<name>A0AAE9GYN4_9NEIS</name>
<gene>
    <name evidence="2" type="ORF">LVJ78_04835</name>
</gene>
<evidence type="ECO:0000259" key="1">
    <source>
        <dbReference type="Pfam" id="PF13723"/>
    </source>
</evidence>
<dbReference type="KEGG" id="usu:LVJ78_04835"/>
<reference evidence="2" key="2">
    <citation type="journal article" date="2022" name="Res Sq">
        <title>Evolution of multicellular longitudinally dividing oral cavity symbionts (Neisseriaceae).</title>
        <authorList>
            <person name="Nyongesa S."/>
            <person name="Weber P."/>
            <person name="Bernet E."/>
            <person name="Pullido F."/>
            <person name="Nieckarz M."/>
            <person name="Delaby M."/>
            <person name="Nieves C."/>
            <person name="Viehboeck T."/>
            <person name="Krause N."/>
            <person name="Rivera-Millot A."/>
            <person name="Nakamura A."/>
            <person name="Vischer N."/>
            <person name="VanNieuwenhze M."/>
            <person name="Brun Y."/>
            <person name="Cava F."/>
            <person name="Bulgheresi S."/>
            <person name="Veyrier F."/>
        </authorList>
    </citation>
    <scope>NUCLEOTIDE SEQUENCE</scope>
    <source>
        <strain evidence="2">1258/02</strain>
    </source>
</reference>
<proteinExistence type="predicted"/>
<accession>A0AAE9GYN4</accession>
<sequence>MMHNLSFSFNIAAWHAVSSRMAAPAQWQAWAADADAAVEMPDYKPALAFLPAMQRRRLGDSARRVLDAAWDLASDYPDAPLVYVSHDGEINRSFELWLGLLRDNEVSPTSFGLSVHNALAGQWSMLRGDMGENTALAVRGDSLESGLAEAYALLHDGAEQVLLVLADEPLSAAYDVAAHRAPWPYALAMVLTHGTDYRLSLMPSENAADNQGDYWGALAWIRFMLSDGLEHMQYNGARRWLWQKSA</sequence>
<organism evidence="2 3">
    <name type="scientific">Uruburuella suis</name>
    <dbReference type="NCBI Taxonomy" id="252130"/>
    <lineage>
        <taxon>Bacteria</taxon>
        <taxon>Pseudomonadati</taxon>
        <taxon>Pseudomonadota</taxon>
        <taxon>Betaproteobacteria</taxon>
        <taxon>Neisseriales</taxon>
        <taxon>Neisseriaceae</taxon>
        <taxon>Uruburuella</taxon>
    </lineage>
</organism>
<dbReference type="InterPro" id="IPR014030">
    <property type="entry name" value="Ketoacyl_synth_N"/>
</dbReference>
<dbReference type="AlphaFoldDB" id="A0AAE9GYN4"/>
<evidence type="ECO:0000313" key="3">
    <source>
        <dbReference type="Proteomes" id="UP000829756"/>
    </source>
</evidence>
<evidence type="ECO:0000313" key="2">
    <source>
        <dbReference type="EMBL" id="UOO80333.1"/>
    </source>
</evidence>
<dbReference type="Proteomes" id="UP000829756">
    <property type="component" value="Chromosome"/>
</dbReference>